<evidence type="ECO:0000313" key="8">
    <source>
        <dbReference type="Proteomes" id="UP001220022"/>
    </source>
</evidence>
<keyword evidence="7" id="KW-0503">Monooxygenase</keyword>
<dbReference type="PANTHER" id="PTHR43004:SF19">
    <property type="entry name" value="BINDING MONOOXYGENASE, PUTATIVE (JCVI)-RELATED"/>
    <property type="match status" value="1"/>
</dbReference>
<keyword evidence="5" id="KW-0472">Membrane</keyword>
<dbReference type="GO" id="GO:0004497">
    <property type="term" value="F:monooxygenase activity"/>
    <property type="evidence" value="ECO:0007669"/>
    <property type="project" value="UniProtKB-KW"/>
</dbReference>
<evidence type="ECO:0000256" key="2">
    <source>
        <dbReference type="ARBA" id="ARBA00022630"/>
    </source>
</evidence>
<dbReference type="Gene3D" id="3.30.9.10">
    <property type="entry name" value="D-Amino Acid Oxidase, subunit A, domain 2"/>
    <property type="match status" value="1"/>
</dbReference>
<dbReference type="EMBL" id="JARHTQ010000004">
    <property type="protein sequence ID" value="MDF2255740.1"/>
    <property type="molecule type" value="Genomic_DNA"/>
</dbReference>
<feature type="domain" description="FAD-binding" evidence="6">
    <location>
        <begin position="9"/>
        <end position="361"/>
    </location>
</feature>
<sequence length="561" mass="59971">MTVSDEGLDTQVVIVGGGPVGLITALLLARWGVRTKVLERRTAPSPLPRARALTARSMEVLRSLGLEERVRAVALPVEVTGRHYYFGRSLTDPDFRRLARSRASRQTEASAVPPAICTQDRLEPVLRTAVRGTPAITLLTGVEVTAVTRHGDSVEVGYRPVGSGPALSSRASYCVAADGAHSLVRDALGIRMSEPEEASHNLNILFEAELNPLLEDRRSAIYFLDSGEVHGYVMPGDGGRRWLFNQILDGPYRPGADDTDRCADAVRRIIGAGGPAVTVVDRQRWTGVSRLAERFGAGRVLLVGDAAHVVTPFSGIGLNLGVQDACNAAWKLAGAVGGWGGPALVETYGPERRAVAAWTIDEDRETMRAARPADPAQGAGTGPASNDQAGLGRWSAWYGRMLERRNDQGLVFGYHYDSTAVLPDGTPPPRGDDPFGEYVPTGRPGHRAPHTMVEPASGARLPVADLFGPWFTVLAADAAPLGPCEALHGASGLPPLRVHQVTSADPGTDWTELYGIAKDGAVLVRPDGHTAARYHSLPADFAAVLRRDLRRLTDPPQGAQR</sequence>
<dbReference type="RefSeq" id="WP_275810757.1">
    <property type="nucleotide sequence ID" value="NZ_BAAANM010000019.1"/>
</dbReference>
<dbReference type="Pfam" id="PF01494">
    <property type="entry name" value="FAD_binding_3"/>
    <property type="match status" value="1"/>
</dbReference>
<feature type="region of interest" description="Disordered" evidence="4">
    <location>
        <begin position="366"/>
        <end position="387"/>
    </location>
</feature>
<dbReference type="Gene3D" id="3.40.30.120">
    <property type="match status" value="1"/>
</dbReference>
<evidence type="ECO:0000259" key="6">
    <source>
        <dbReference type="Pfam" id="PF01494"/>
    </source>
</evidence>
<evidence type="ECO:0000256" key="1">
    <source>
        <dbReference type="ARBA" id="ARBA00001974"/>
    </source>
</evidence>
<dbReference type="InterPro" id="IPR050641">
    <property type="entry name" value="RIFMO-like"/>
</dbReference>
<reference evidence="7 8" key="1">
    <citation type="submission" date="2023-03" db="EMBL/GenBank/DDBJ databases">
        <title>Draft genome sequence of type strain Streptomyces ferralitis JCM 14344.</title>
        <authorList>
            <person name="Klaysubun C."/>
            <person name="Duangmal K."/>
        </authorList>
    </citation>
    <scope>NUCLEOTIDE SEQUENCE [LARGE SCALE GENOMIC DNA]</scope>
    <source>
        <strain evidence="7 8">JCM 14344</strain>
    </source>
</reference>
<comment type="caution">
    <text evidence="7">The sequence shown here is derived from an EMBL/GenBank/DDBJ whole genome shotgun (WGS) entry which is preliminary data.</text>
</comment>
<accession>A0ABT5YW32</accession>
<feature type="transmembrane region" description="Helical" evidence="5">
    <location>
        <begin position="12"/>
        <end position="33"/>
    </location>
</feature>
<evidence type="ECO:0000256" key="5">
    <source>
        <dbReference type="SAM" id="Phobius"/>
    </source>
</evidence>
<keyword evidence="8" id="KW-1185">Reference proteome</keyword>
<proteinExistence type="predicted"/>
<dbReference type="Pfam" id="PF21274">
    <property type="entry name" value="Rng_hyd_C"/>
    <property type="match status" value="1"/>
</dbReference>
<evidence type="ECO:0000256" key="3">
    <source>
        <dbReference type="ARBA" id="ARBA00022827"/>
    </source>
</evidence>
<keyword evidence="5" id="KW-0812">Transmembrane</keyword>
<keyword evidence="2" id="KW-0285">Flavoprotein</keyword>
<protein>
    <submittedName>
        <fullName evidence="7">FAD-dependent monooxygenase</fullName>
    </submittedName>
</protein>
<evidence type="ECO:0000313" key="7">
    <source>
        <dbReference type="EMBL" id="MDF2255740.1"/>
    </source>
</evidence>
<name>A0ABT5YW32_9ACTN</name>
<dbReference type="InterPro" id="IPR036188">
    <property type="entry name" value="FAD/NAD-bd_sf"/>
</dbReference>
<dbReference type="SUPFAM" id="SSF51905">
    <property type="entry name" value="FAD/NAD(P)-binding domain"/>
    <property type="match status" value="1"/>
</dbReference>
<keyword evidence="3" id="KW-0274">FAD</keyword>
<gene>
    <name evidence="7" type="ORF">P2L57_08385</name>
</gene>
<comment type="cofactor">
    <cofactor evidence="1">
        <name>FAD</name>
        <dbReference type="ChEBI" id="CHEBI:57692"/>
    </cofactor>
</comment>
<dbReference type="InterPro" id="IPR002938">
    <property type="entry name" value="FAD-bd"/>
</dbReference>
<dbReference type="PANTHER" id="PTHR43004">
    <property type="entry name" value="TRK SYSTEM POTASSIUM UPTAKE PROTEIN"/>
    <property type="match status" value="1"/>
</dbReference>
<dbReference type="Proteomes" id="UP001220022">
    <property type="component" value="Unassembled WGS sequence"/>
</dbReference>
<evidence type="ECO:0000256" key="4">
    <source>
        <dbReference type="SAM" id="MobiDB-lite"/>
    </source>
</evidence>
<keyword evidence="7" id="KW-0560">Oxidoreductase</keyword>
<dbReference type="Gene3D" id="3.50.50.60">
    <property type="entry name" value="FAD/NAD(P)-binding domain"/>
    <property type="match status" value="1"/>
</dbReference>
<organism evidence="7 8">
    <name type="scientific">Streptantibioticus ferralitis</name>
    <dbReference type="NCBI Taxonomy" id="236510"/>
    <lineage>
        <taxon>Bacteria</taxon>
        <taxon>Bacillati</taxon>
        <taxon>Actinomycetota</taxon>
        <taxon>Actinomycetes</taxon>
        <taxon>Kitasatosporales</taxon>
        <taxon>Streptomycetaceae</taxon>
        <taxon>Streptantibioticus</taxon>
    </lineage>
</organism>
<keyword evidence="5" id="KW-1133">Transmembrane helix</keyword>
<dbReference type="PRINTS" id="PR00420">
    <property type="entry name" value="RNGMNOXGNASE"/>
</dbReference>